<organism evidence="3 4">
    <name type="scientific">Candidatus Woykebacteria bacterium RBG_19FT_COMBO_43_10</name>
    <dbReference type="NCBI Taxonomy" id="1802598"/>
    <lineage>
        <taxon>Bacteria</taxon>
        <taxon>Candidatus Woykeibacteriota</taxon>
    </lineage>
</organism>
<dbReference type="Proteomes" id="UP000176645">
    <property type="component" value="Unassembled WGS sequence"/>
</dbReference>
<gene>
    <name evidence="3" type="ORF">A2Z42_02485</name>
</gene>
<dbReference type="AlphaFoldDB" id="A0A1G1WH32"/>
<comment type="caution">
    <text evidence="3">The sequence shown here is derived from an EMBL/GenBank/DDBJ whole genome shotgun (WGS) entry which is preliminary data.</text>
</comment>
<keyword evidence="2" id="KW-0472">Membrane</keyword>
<evidence type="ECO:0000313" key="3">
    <source>
        <dbReference type="EMBL" id="OGY27016.1"/>
    </source>
</evidence>
<evidence type="ECO:0000256" key="2">
    <source>
        <dbReference type="SAM" id="Phobius"/>
    </source>
</evidence>
<evidence type="ECO:0008006" key="5">
    <source>
        <dbReference type="Google" id="ProtNLM"/>
    </source>
</evidence>
<keyword evidence="2" id="KW-0812">Transmembrane</keyword>
<proteinExistence type="predicted"/>
<dbReference type="EMBL" id="MHCU01000051">
    <property type="protein sequence ID" value="OGY27016.1"/>
    <property type="molecule type" value="Genomic_DNA"/>
</dbReference>
<feature type="coiled-coil region" evidence="1">
    <location>
        <begin position="307"/>
        <end position="334"/>
    </location>
</feature>
<keyword evidence="1" id="KW-0175">Coiled coil</keyword>
<name>A0A1G1WH32_9BACT</name>
<protein>
    <recommendedName>
        <fullName evidence="5">Baseplate protein J-like domain-containing protein</fullName>
    </recommendedName>
</protein>
<keyword evidence="2" id="KW-1133">Transmembrane helix</keyword>
<evidence type="ECO:0000313" key="4">
    <source>
        <dbReference type="Proteomes" id="UP000176645"/>
    </source>
</evidence>
<reference evidence="3 4" key="1">
    <citation type="journal article" date="2016" name="Nat. Commun.">
        <title>Thousands of microbial genomes shed light on interconnected biogeochemical processes in an aquifer system.</title>
        <authorList>
            <person name="Anantharaman K."/>
            <person name="Brown C.T."/>
            <person name="Hug L.A."/>
            <person name="Sharon I."/>
            <person name="Castelle C.J."/>
            <person name="Probst A.J."/>
            <person name="Thomas B.C."/>
            <person name="Singh A."/>
            <person name="Wilkins M.J."/>
            <person name="Karaoz U."/>
            <person name="Brodie E.L."/>
            <person name="Williams K.H."/>
            <person name="Hubbard S.S."/>
            <person name="Banfield J.F."/>
        </authorList>
    </citation>
    <scope>NUCLEOTIDE SEQUENCE [LARGE SCALE GENOMIC DNA]</scope>
</reference>
<feature type="transmembrane region" description="Helical" evidence="2">
    <location>
        <begin position="119"/>
        <end position="140"/>
    </location>
</feature>
<sequence>MKRLEFNENQKLADVLRAISEELDKEIEIFVQPGSDILKISTNIEVIGSLAESLGKKVVIKGDFEEVPKESATKEKEENLGFVEGKDVATQEEVPVKKTRLPSFLKLPPLRFPKGRKRIYILAGALVATVVILFSVVWFVPKASVTLVAETQFKEAELSLIASSSSEEVDIDKGIIPLKVLDNTQEDVLEAKATGTKTVGTAATGRVRIINRTSNPKTFFKGTTIKKLSGEAITFTLENTATISASPNGCIDDCKETAANVTATKIGEKGNLLAGTKFQVGSVVNTAEVVAEALTNFTGGSSKQLTVVSSEDQKKTKEELLKKLEKAAVEELEKDNPDITVPEGGLEAEVLNEVYSKKAGEEADDFRLSLQIKFTAKVFSEEDLKDVLINSISSTIPDDFTVDRENSSVESEILEGKTDDLKIIGKIKASLVPDLDINKVKAKIVGKDFSGTDQYLKSLNSISGFEIKISPSFFRLLGIMPFSKSRIEIKLTQEN</sequence>
<accession>A0A1G1WH32</accession>
<evidence type="ECO:0000256" key="1">
    <source>
        <dbReference type="SAM" id="Coils"/>
    </source>
</evidence>